<accession>A0A0E9R824</accession>
<proteinExistence type="predicted"/>
<evidence type="ECO:0000256" key="1">
    <source>
        <dbReference type="SAM" id="MobiDB-lite"/>
    </source>
</evidence>
<reference evidence="2" key="1">
    <citation type="submission" date="2014-11" db="EMBL/GenBank/DDBJ databases">
        <authorList>
            <person name="Amaro Gonzalez C."/>
        </authorList>
    </citation>
    <scope>NUCLEOTIDE SEQUENCE</scope>
</reference>
<dbReference type="AlphaFoldDB" id="A0A0E9R824"/>
<dbReference type="EMBL" id="GBXM01083338">
    <property type="protein sequence ID" value="JAH25239.1"/>
    <property type="molecule type" value="Transcribed_RNA"/>
</dbReference>
<evidence type="ECO:0000313" key="2">
    <source>
        <dbReference type="EMBL" id="JAH25239.1"/>
    </source>
</evidence>
<sequence length="33" mass="3800">MLLSGEEKLSLLSFRTKHARLSPPRSRPAEKTY</sequence>
<name>A0A0E9R824_ANGAN</name>
<feature type="region of interest" description="Disordered" evidence="1">
    <location>
        <begin position="13"/>
        <end position="33"/>
    </location>
</feature>
<organism evidence="2">
    <name type="scientific">Anguilla anguilla</name>
    <name type="common">European freshwater eel</name>
    <name type="synonym">Muraena anguilla</name>
    <dbReference type="NCBI Taxonomy" id="7936"/>
    <lineage>
        <taxon>Eukaryota</taxon>
        <taxon>Metazoa</taxon>
        <taxon>Chordata</taxon>
        <taxon>Craniata</taxon>
        <taxon>Vertebrata</taxon>
        <taxon>Euteleostomi</taxon>
        <taxon>Actinopterygii</taxon>
        <taxon>Neopterygii</taxon>
        <taxon>Teleostei</taxon>
        <taxon>Anguilliformes</taxon>
        <taxon>Anguillidae</taxon>
        <taxon>Anguilla</taxon>
    </lineage>
</organism>
<protein>
    <submittedName>
        <fullName evidence="2">Uncharacterized protein</fullName>
    </submittedName>
</protein>
<reference evidence="2" key="2">
    <citation type="journal article" date="2015" name="Fish Shellfish Immunol.">
        <title>Early steps in the European eel (Anguilla anguilla)-Vibrio vulnificus interaction in the gills: Role of the RtxA13 toxin.</title>
        <authorList>
            <person name="Callol A."/>
            <person name="Pajuelo D."/>
            <person name="Ebbesson L."/>
            <person name="Teles M."/>
            <person name="MacKenzie S."/>
            <person name="Amaro C."/>
        </authorList>
    </citation>
    <scope>NUCLEOTIDE SEQUENCE</scope>
</reference>